<dbReference type="EMBL" id="JOKH01000002">
    <property type="protein sequence ID" value="KEQ17977.1"/>
    <property type="molecule type" value="Genomic_DNA"/>
</dbReference>
<name>A0A081NHQ4_9GAMM</name>
<evidence type="ECO:0000256" key="1">
    <source>
        <dbReference type="PIRSR" id="PIRSR006487-1"/>
    </source>
</evidence>
<gene>
    <name evidence="2" type="ORF">GZ78_10215</name>
</gene>
<accession>A0A081NHQ4</accession>
<proteinExistence type="predicted"/>
<dbReference type="SUPFAM" id="SSF103025">
    <property type="entry name" value="Folate-binding domain"/>
    <property type="match status" value="1"/>
</dbReference>
<comment type="caution">
    <text evidence="2">The sequence shown here is derived from an EMBL/GenBank/DDBJ whole genome shotgun (WGS) entry which is preliminary data.</text>
</comment>
<organism evidence="2 3">
    <name type="scientific">Endozoicomonas numazuensis</name>
    <dbReference type="NCBI Taxonomy" id="1137799"/>
    <lineage>
        <taxon>Bacteria</taxon>
        <taxon>Pseudomonadati</taxon>
        <taxon>Pseudomonadota</taxon>
        <taxon>Gammaproteobacteria</taxon>
        <taxon>Oceanospirillales</taxon>
        <taxon>Endozoicomonadaceae</taxon>
        <taxon>Endozoicomonas</taxon>
    </lineage>
</organism>
<reference evidence="2 3" key="1">
    <citation type="submission" date="2014-06" db="EMBL/GenBank/DDBJ databases">
        <title>Whole Genome Sequences of Three Symbiotic Endozoicomonas Bacteria.</title>
        <authorList>
            <person name="Neave M.J."/>
            <person name="Apprill A."/>
            <person name="Voolstra C.R."/>
        </authorList>
    </citation>
    <scope>NUCLEOTIDE SEQUENCE [LARGE SCALE GENOMIC DNA]</scope>
    <source>
        <strain evidence="2 3">DSM 25634</strain>
    </source>
</reference>
<keyword evidence="3" id="KW-1185">Reference proteome</keyword>
<dbReference type="GO" id="GO:0016226">
    <property type="term" value="P:iron-sulfur cluster assembly"/>
    <property type="evidence" value="ECO:0007669"/>
    <property type="project" value="TreeGrafter"/>
</dbReference>
<dbReference type="PANTHER" id="PTHR22602:SF0">
    <property type="entry name" value="TRANSFERASE CAF17, MITOCHONDRIAL-RELATED"/>
    <property type="match status" value="1"/>
</dbReference>
<dbReference type="InterPro" id="IPR017703">
    <property type="entry name" value="YgfZ/GCV_T_CS"/>
</dbReference>
<dbReference type="PIRSF" id="PIRSF006487">
    <property type="entry name" value="GcvT"/>
    <property type="match status" value="1"/>
</dbReference>
<dbReference type="Gene3D" id="2.40.30.160">
    <property type="match status" value="1"/>
</dbReference>
<evidence type="ECO:0000313" key="2">
    <source>
        <dbReference type="EMBL" id="KEQ17977.1"/>
    </source>
</evidence>
<dbReference type="NCBIfam" id="TIGR03317">
    <property type="entry name" value="ygfZ_signature"/>
    <property type="match status" value="1"/>
</dbReference>
<dbReference type="SUPFAM" id="SSF101790">
    <property type="entry name" value="Aminomethyltransferase beta-barrel domain"/>
    <property type="match status" value="1"/>
</dbReference>
<protein>
    <submittedName>
        <fullName evidence="2">Uncharacterized protein</fullName>
    </submittedName>
</protein>
<dbReference type="eggNOG" id="COG0354">
    <property type="taxonomic scope" value="Bacteria"/>
</dbReference>
<dbReference type="Gene3D" id="3.30.70.1400">
    <property type="entry name" value="Aminomethyltransferase beta-barrel domains"/>
    <property type="match status" value="1"/>
</dbReference>
<dbReference type="InterPro" id="IPR029043">
    <property type="entry name" value="GcvT/YgfZ_C"/>
</dbReference>
<feature type="binding site" evidence="1">
    <location>
        <position position="144"/>
    </location>
    <ligand>
        <name>substrate</name>
    </ligand>
</feature>
<dbReference type="AlphaFoldDB" id="A0A081NHQ4"/>
<evidence type="ECO:0000313" key="3">
    <source>
        <dbReference type="Proteomes" id="UP000028073"/>
    </source>
</evidence>
<dbReference type="STRING" id="1137799.GZ78_10215"/>
<dbReference type="PANTHER" id="PTHR22602">
    <property type="entry name" value="TRANSFERASE CAF17, MITOCHONDRIAL-RELATED"/>
    <property type="match status" value="1"/>
</dbReference>
<dbReference type="InterPro" id="IPR045179">
    <property type="entry name" value="YgfZ/GcvT"/>
</dbReference>
<dbReference type="Proteomes" id="UP000028073">
    <property type="component" value="Unassembled WGS sequence"/>
</dbReference>
<dbReference type="Gene3D" id="3.30.70.1630">
    <property type="match status" value="1"/>
</dbReference>
<sequence length="311" mass="34489">MLSVLDQKACLDISGPDTLKFLQGQLTCNLDTLTTDQFSGGAACTPKGRMFTSFTLLNAGENQFVMAMHQGLVETTRTTLGKYAVFYKTDLLPDQKYVCLGLSGKNAEQKIAHLFNDVPDGNTALNINQQGWLLNVSGAITRFELWITLEHLESLWAPLTEAFSPTGQQHWQMLNCLSVEASLSPDTIDKYIPQHLNLPSLKSVSFRKGCYTGQEIVARMQNLGQLKSRCYRLSSDQQLTLEPDTRLFNSAGKAIGEVIESVQSSQGTELMAVIRVEAAEENDARLEGAEGQKLHCHPLPYEVDPKQELQF</sequence>